<sequence>MIDQNVQQMVTGEFGNVDLIKEDVDNKNKTINLTVSGKKISGKKIHAAKQNLGQYNMKGYSLNIIQVAQVQNTENQLNRQVNMILNECQQKQEAESDRRQEEQEKRNDNIQKMAPEIDSVTSVSDNDNKQIALIALKKKISKKKQQKLIKQIKAKYANINLVKFTLSEKDD</sequence>
<dbReference type="EMBL" id="WHOE01000014">
    <property type="protein sequence ID" value="MPW13795.1"/>
    <property type="molecule type" value="Genomic_DNA"/>
</dbReference>
<evidence type="ECO:0000256" key="1">
    <source>
        <dbReference type="SAM" id="MobiDB-lite"/>
    </source>
</evidence>
<accession>A0A6A7JZY7</accession>
<dbReference type="RefSeq" id="WP_193699315.1">
    <property type="nucleotide sequence ID" value="NZ_WHOE01000014.1"/>
</dbReference>
<feature type="compositionally biased region" description="Basic and acidic residues" evidence="1">
    <location>
        <begin position="90"/>
        <end position="109"/>
    </location>
</feature>
<gene>
    <name evidence="2" type="ORF">GDZ32_01790</name>
</gene>
<protein>
    <submittedName>
        <fullName evidence="2">Uncharacterized protein</fullName>
    </submittedName>
</protein>
<feature type="region of interest" description="Disordered" evidence="1">
    <location>
        <begin position="90"/>
        <end position="113"/>
    </location>
</feature>
<evidence type="ECO:0000313" key="2">
    <source>
        <dbReference type="EMBL" id="MPW13795.1"/>
    </source>
</evidence>
<reference evidence="2 3" key="1">
    <citation type="submission" date="2019-10" db="EMBL/GenBank/DDBJ databases">
        <title>Draft genome sequences of Lactobacillus strains.</title>
        <authorList>
            <person name="Cho G.-S."/>
            <person name="Fagbemigun O."/>
            <person name="Brinks E."/>
            <person name="Franz C.M.A.P."/>
        </authorList>
    </citation>
    <scope>NUCLEOTIDE SEQUENCE [LARGE SCALE GENOMIC DNA]</scope>
    <source>
        <strain evidence="2 3">313</strain>
    </source>
</reference>
<comment type="caution">
    <text evidence="2">The sequence shown here is derived from an EMBL/GenBank/DDBJ whole genome shotgun (WGS) entry which is preliminary data.</text>
</comment>
<proteinExistence type="predicted"/>
<dbReference type="Proteomes" id="UP000430466">
    <property type="component" value="Unassembled WGS sequence"/>
</dbReference>
<name>A0A6A7JZY7_LACHE</name>
<organism evidence="2 3">
    <name type="scientific">Lactobacillus helveticus</name>
    <name type="common">Lactobacillus suntoryeus</name>
    <dbReference type="NCBI Taxonomy" id="1587"/>
    <lineage>
        <taxon>Bacteria</taxon>
        <taxon>Bacillati</taxon>
        <taxon>Bacillota</taxon>
        <taxon>Bacilli</taxon>
        <taxon>Lactobacillales</taxon>
        <taxon>Lactobacillaceae</taxon>
        <taxon>Lactobacillus</taxon>
    </lineage>
</organism>
<evidence type="ECO:0000313" key="3">
    <source>
        <dbReference type="Proteomes" id="UP000430466"/>
    </source>
</evidence>
<dbReference type="AlphaFoldDB" id="A0A6A7JZY7"/>